<dbReference type="EMBL" id="BLJY01000005">
    <property type="protein sequence ID" value="GFF16000.1"/>
    <property type="molecule type" value="Genomic_DNA"/>
</dbReference>
<dbReference type="PANTHER" id="PTHR43611:SF3">
    <property type="entry name" value="FLAVIN MONONUCLEOTIDE HYDROLASE 1, CHLOROPLATIC"/>
    <property type="match status" value="1"/>
</dbReference>
<dbReference type="InterPro" id="IPR036412">
    <property type="entry name" value="HAD-like_sf"/>
</dbReference>
<dbReference type="Proteomes" id="UP000452235">
    <property type="component" value="Unassembled WGS sequence"/>
</dbReference>
<protein>
    <submittedName>
        <fullName evidence="1">HAD-like protein</fullName>
    </submittedName>
</protein>
<dbReference type="InterPro" id="IPR006439">
    <property type="entry name" value="HAD-SF_hydro_IA"/>
</dbReference>
<comment type="caution">
    <text evidence="1">The sequence shown here is derived from an EMBL/GenBank/DDBJ whole genome shotgun (WGS) entry which is preliminary data.</text>
</comment>
<dbReference type="Pfam" id="PF00702">
    <property type="entry name" value="Hydrolase"/>
    <property type="match status" value="1"/>
</dbReference>
<dbReference type="Gene3D" id="3.40.50.1000">
    <property type="entry name" value="HAD superfamily/HAD-like"/>
    <property type="match status" value="1"/>
</dbReference>
<dbReference type="InterPro" id="IPR023214">
    <property type="entry name" value="HAD_sf"/>
</dbReference>
<dbReference type="InterPro" id="IPR023198">
    <property type="entry name" value="PGP-like_dom2"/>
</dbReference>
<dbReference type="InterPro" id="IPR008930">
    <property type="entry name" value="Terpenoid_cyclase/PrenylTrfase"/>
</dbReference>
<organism evidence="1 2">
    <name type="scientific">Aspergillus terreus</name>
    <dbReference type="NCBI Taxonomy" id="33178"/>
    <lineage>
        <taxon>Eukaryota</taxon>
        <taxon>Fungi</taxon>
        <taxon>Dikarya</taxon>
        <taxon>Ascomycota</taxon>
        <taxon>Pezizomycotina</taxon>
        <taxon>Eurotiomycetes</taxon>
        <taxon>Eurotiomycetidae</taxon>
        <taxon>Eurotiales</taxon>
        <taxon>Aspergillaceae</taxon>
        <taxon>Aspergillus</taxon>
        <taxon>Aspergillus subgen. Circumdati</taxon>
    </lineage>
</organism>
<dbReference type="AlphaFoldDB" id="A0A5M3Z0G2"/>
<evidence type="ECO:0000313" key="1">
    <source>
        <dbReference type="EMBL" id="GFF16000.1"/>
    </source>
</evidence>
<evidence type="ECO:0000313" key="2">
    <source>
        <dbReference type="Proteomes" id="UP000452235"/>
    </source>
</evidence>
<dbReference type="SUPFAM" id="SSF56784">
    <property type="entry name" value="HAD-like"/>
    <property type="match status" value="1"/>
</dbReference>
<keyword evidence="2" id="KW-1185">Reference proteome</keyword>
<dbReference type="VEuPathDB" id="FungiDB:ATEG_08790"/>
<sequence length="477" mass="54259">MTLTDGTKSSMTTILVDLGGIFVHPPEDYMFKTQDAKVSLGRVLSSSIWMDYETGQITEKECFLQVAELFGFPLHELEELVHQLRQSLTYDAEMLSVFRAIKQNPGVEIALVTNISEPEYRALRGRWDDTFWNTFDHIFTSWQLGVRKPSLRFYRHVLRATRTVPQRCFIVDDRPENVLAALSLGLRGTVGTLGIPSVIMNFIGDPVERGTEFLRLNARKLYSTTEDGVSIDENYAQLLVLEVMKDRSLVDLRPPPRLWNFFSGKPQYTSKTYPDDMDTTALALIAIDYEPAIANVILDEMLNYVDDDGLVQIYADKSRPRVDAVIALNVLVAFHKYGRGYELPETHEWVYQILLNRAYIYGTRYYPSPEWFLYYMSRLLAYSSDSSVKDRFEGPLKTRLIERIGVEGDSFSLATRLLACKLVGIENHPDRERLASMQQEDGGWGPSAMYIFPTHKKTVGNRGATTALAVRALQGAL</sequence>
<proteinExistence type="predicted"/>
<reference evidence="1 2" key="1">
    <citation type="submission" date="2020-01" db="EMBL/GenBank/DDBJ databases">
        <title>Aspergillus terreus IFO 6365 whole genome shotgun sequence.</title>
        <authorList>
            <person name="Kanamasa S."/>
            <person name="Takahashi H."/>
        </authorList>
    </citation>
    <scope>NUCLEOTIDE SEQUENCE [LARGE SCALE GENOMIC DNA]</scope>
    <source>
        <strain evidence="1 2">IFO 6365</strain>
    </source>
</reference>
<dbReference type="OrthoDB" id="2012566at2759"/>
<dbReference type="PANTHER" id="PTHR43611">
    <property type="entry name" value="ALPHA-D-GLUCOSE 1-PHOSPHATE PHOSPHATASE"/>
    <property type="match status" value="1"/>
</dbReference>
<accession>A0A5M3Z0G2</accession>
<dbReference type="NCBIfam" id="TIGR01509">
    <property type="entry name" value="HAD-SF-IA-v3"/>
    <property type="match status" value="1"/>
</dbReference>
<dbReference type="Gene3D" id="1.10.150.240">
    <property type="entry name" value="Putative phosphatase, domain 2"/>
    <property type="match status" value="1"/>
</dbReference>
<gene>
    <name evidence="1" type="ORF">ATEIFO6365_0005019000</name>
</gene>
<dbReference type="SUPFAM" id="SSF48239">
    <property type="entry name" value="Terpenoid cyclases/Protein prenyltransferases"/>
    <property type="match status" value="1"/>
</dbReference>
<name>A0A5M3Z0G2_ASPTE</name>
<dbReference type="GO" id="GO:0016791">
    <property type="term" value="F:phosphatase activity"/>
    <property type="evidence" value="ECO:0007669"/>
    <property type="project" value="UniProtKB-ARBA"/>
</dbReference>